<dbReference type="InterPro" id="IPR001509">
    <property type="entry name" value="Epimerase_deHydtase"/>
</dbReference>
<protein>
    <submittedName>
        <fullName evidence="2">UDP-glucose 4-epimerase</fullName>
        <ecNumber evidence="2">5.1.3.2</ecNumber>
    </submittedName>
</protein>
<dbReference type="PANTHER" id="PTHR43245">
    <property type="entry name" value="BIFUNCTIONAL POLYMYXIN RESISTANCE PROTEIN ARNA"/>
    <property type="match status" value="1"/>
</dbReference>
<dbReference type="PANTHER" id="PTHR43245:SF13">
    <property type="entry name" value="UDP-D-APIOSE_UDP-D-XYLOSE SYNTHASE 2"/>
    <property type="match status" value="1"/>
</dbReference>
<accession>A0ABS4P449</accession>
<evidence type="ECO:0000259" key="1">
    <source>
        <dbReference type="Pfam" id="PF01370"/>
    </source>
</evidence>
<name>A0ABS4P449_9GAMM</name>
<comment type="caution">
    <text evidence="2">The sequence shown here is derived from an EMBL/GenBank/DDBJ whole genome shotgun (WGS) entry which is preliminary data.</text>
</comment>
<evidence type="ECO:0000313" key="3">
    <source>
        <dbReference type="Proteomes" id="UP001195624"/>
    </source>
</evidence>
<proteinExistence type="predicted"/>
<dbReference type="Pfam" id="PF01370">
    <property type="entry name" value="Epimerase"/>
    <property type="match status" value="1"/>
</dbReference>
<sequence length="289" mass="32130">MKNVTVVGADGFIGSAVVKELCLNGYSPITVTRNSKIDKDINNINIVFYLAGSCTPHNAADNAVHSRFDLKSLMQFLDNLKGVKTRPLFVFASSAGTVYDPAGPQPYRESSWLKAVNHYGQSKLEQENVVREASWVEPLILRLSNIYGPYQKAKPGFGVIAHWAQKISRYEPIEMMGNSGRDYLNIADLVDIFLKIAHNSPTRYTGLTVNIASGETITLEELYHVFTKATVRPIEMIKKPARAFDVKYVSIDNSLAKELFNWQPEITLIAGIKAVLTANYAANNKNIET</sequence>
<evidence type="ECO:0000313" key="2">
    <source>
        <dbReference type="EMBL" id="MBP2167394.1"/>
    </source>
</evidence>
<dbReference type="EC" id="5.1.3.2" evidence="2"/>
<dbReference type="EMBL" id="JAGGMQ010000001">
    <property type="protein sequence ID" value="MBP2167394.1"/>
    <property type="molecule type" value="Genomic_DNA"/>
</dbReference>
<dbReference type="GO" id="GO:0003978">
    <property type="term" value="F:UDP-glucose 4-epimerase activity"/>
    <property type="evidence" value="ECO:0007669"/>
    <property type="project" value="UniProtKB-EC"/>
</dbReference>
<organism evidence="2 3">
    <name type="scientific">Winslowiella toletana</name>
    <dbReference type="NCBI Taxonomy" id="92490"/>
    <lineage>
        <taxon>Bacteria</taxon>
        <taxon>Pseudomonadati</taxon>
        <taxon>Pseudomonadota</taxon>
        <taxon>Gammaproteobacteria</taxon>
        <taxon>Enterobacterales</taxon>
        <taxon>Erwiniaceae</taxon>
        <taxon>Winslowiella</taxon>
    </lineage>
</organism>
<keyword evidence="2" id="KW-0413">Isomerase</keyword>
<dbReference type="RefSeq" id="WP_017800146.1">
    <property type="nucleotide sequence ID" value="NZ_JAGGMQ010000001.1"/>
</dbReference>
<dbReference type="SUPFAM" id="SSF51735">
    <property type="entry name" value="NAD(P)-binding Rossmann-fold domains"/>
    <property type="match status" value="1"/>
</dbReference>
<dbReference type="Gene3D" id="3.40.50.720">
    <property type="entry name" value="NAD(P)-binding Rossmann-like Domain"/>
    <property type="match status" value="1"/>
</dbReference>
<gene>
    <name evidence="2" type="ORF">J2125_000586</name>
</gene>
<dbReference type="InterPro" id="IPR036291">
    <property type="entry name" value="NAD(P)-bd_dom_sf"/>
</dbReference>
<dbReference type="Proteomes" id="UP001195624">
    <property type="component" value="Unassembled WGS sequence"/>
</dbReference>
<dbReference type="InterPro" id="IPR050177">
    <property type="entry name" value="Lipid_A_modif_metabolic_enz"/>
</dbReference>
<reference evidence="3" key="2">
    <citation type="submission" date="2023-07" db="EMBL/GenBank/DDBJ databases">
        <title>Genome mining of underrepresented organisms for secondary metabolites.</title>
        <authorList>
            <person name="D'Agostino P.M."/>
        </authorList>
    </citation>
    <scope>NUCLEOTIDE SEQUENCE [LARGE SCALE GENOMIC DNA]</scope>
    <source>
        <strain evidence="3">WS4403</strain>
    </source>
</reference>
<reference evidence="2 3" key="1">
    <citation type="submission" date="2021-03" db="EMBL/GenBank/DDBJ databases">
        <authorList>
            <person name="D'Agostino P."/>
            <person name="Huntemann M."/>
            <person name="Clum A."/>
            <person name="Spunde A."/>
            <person name="Palaniappan K."/>
            <person name="Ritter S."/>
            <person name="Mikhailova N."/>
            <person name="Chen I.-M."/>
            <person name="Stamatis D."/>
            <person name="Reddy T."/>
            <person name="O'Malley R."/>
            <person name="Daum C."/>
            <person name="Shapiro N."/>
            <person name="Ivanova N."/>
            <person name="Kyrpides N."/>
            <person name="Woyke T."/>
        </authorList>
    </citation>
    <scope>NUCLEOTIDE SEQUENCE [LARGE SCALE GENOMIC DNA]</scope>
    <source>
        <strain evidence="2 3">WS4403</strain>
    </source>
</reference>
<feature type="domain" description="NAD-dependent epimerase/dehydratase" evidence="1">
    <location>
        <begin position="4"/>
        <end position="211"/>
    </location>
</feature>
<keyword evidence="3" id="KW-1185">Reference proteome</keyword>